<dbReference type="RefSeq" id="WP_214420136.1">
    <property type="nucleotide sequence ID" value="NZ_CP075546.1"/>
</dbReference>
<dbReference type="EMBL" id="CP075546">
    <property type="protein sequence ID" value="QVV89339.1"/>
    <property type="molecule type" value="Genomic_DNA"/>
</dbReference>
<dbReference type="PANTHER" id="PTHR40252:SF2">
    <property type="entry name" value="BLR0328 PROTEIN"/>
    <property type="match status" value="1"/>
</dbReference>
<dbReference type="Pfam" id="PF08495">
    <property type="entry name" value="FIST"/>
    <property type="match status" value="1"/>
</dbReference>
<dbReference type="SMART" id="SM00897">
    <property type="entry name" value="FIST"/>
    <property type="match status" value="1"/>
</dbReference>
<accession>A0A8E7EJP9</accession>
<dbReference type="PANTHER" id="PTHR40252">
    <property type="entry name" value="BLR0328 PROTEIN"/>
    <property type="match status" value="1"/>
</dbReference>
<dbReference type="GeneID" id="65566754"/>
<feature type="domain" description="FIST" evidence="1">
    <location>
        <begin position="28"/>
        <end position="226"/>
    </location>
</feature>
<dbReference type="Proteomes" id="UP000680656">
    <property type="component" value="Chromosome"/>
</dbReference>
<gene>
    <name evidence="3" type="ORF">KHC33_02035</name>
</gene>
<dbReference type="SMART" id="SM01204">
    <property type="entry name" value="FIST_C"/>
    <property type="match status" value="1"/>
</dbReference>
<dbReference type="InterPro" id="IPR019494">
    <property type="entry name" value="FIST_C"/>
</dbReference>
<evidence type="ECO:0000259" key="2">
    <source>
        <dbReference type="SMART" id="SM01204"/>
    </source>
</evidence>
<reference evidence="3 4" key="1">
    <citation type="submission" date="2021-05" db="EMBL/GenBank/DDBJ databases">
        <title>A novel Methanospirillum isolate from a pyrite-forming mixed culture.</title>
        <authorList>
            <person name="Bunk B."/>
            <person name="Sproer C."/>
            <person name="Spring S."/>
            <person name="Pester M."/>
        </authorList>
    </citation>
    <scope>NUCLEOTIDE SEQUENCE [LARGE SCALE GENOMIC DNA]</scope>
    <source>
        <strain evidence="3 4">J.3.6.1-F.2.7.3</strain>
    </source>
</reference>
<name>A0A8E7EJP9_9EURY</name>
<dbReference type="InterPro" id="IPR013702">
    <property type="entry name" value="FIST_domain_N"/>
</dbReference>
<evidence type="ECO:0000313" key="3">
    <source>
        <dbReference type="EMBL" id="QVV89339.1"/>
    </source>
</evidence>
<dbReference type="AlphaFoldDB" id="A0A8E7EJP9"/>
<organism evidence="3 4">
    <name type="scientific">Methanospirillum purgamenti</name>
    <dbReference type="NCBI Taxonomy" id="2834276"/>
    <lineage>
        <taxon>Archaea</taxon>
        <taxon>Methanobacteriati</taxon>
        <taxon>Methanobacteriota</taxon>
        <taxon>Stenosarchaea group</taxon>
        <taxon>Methanomicrobia</taxon>
        <taxon>Methanomicrobiales</taxon>
        <taxon>Methanospirillaceae</taxon>
        <taxon>Methanospirillum</taxon>
    </lineage>
</organism>
<dbReference type="Pfam" id="PF10442">
    <property type="entry name" value="FIST_C"/>
    <property type="match status" value="1"/>
</dbReference>
<feature type="domain" description="FIST C-domain" evidence="2">
    <location>
        <begin position="227"/>
        <end position="354"/>
    </location>
</feature>
<sequence length="367" mass="39834">MSVHVTKSQNPDPYAAADEIRTSFAETKPCLVLFFASSSYGPDGISAAMKNAFPDSMTIGCSTAGELISGHMLKKSVVAMGFDSDTIKNVYADTISLDSQKSVDTTLDNLTGSMGKTPISLDPSRYVGLILFDGLSGAEETVMERIGDRTDIQVIGGSAGDDLAFSATYVYLNGKAYKNTAIFAILEPSKRFDILKTQSFCSLGKKLTPTKVDSASRKVLEFNGKPAAQAYADAIGVSCSDVSSRFMKNPVGLMAENEPFVRSPQRVEQDAVYFYCQVREGVDLEVLSSTDIVSDTKKAIEEANKNAPIEAIINFNCILRTLQLEQEGKTDEYGQIFTDIPTIGFSTYGEEYIGHINQTATMLLFLK</sequence>
<keyword evidence="4" id="KW-1185">Reference proteome</keyword>
<protein>
    <submittedName>
        <fullName evidence="3">FIST C-terminal domain-containing protein</fullName>
    </submittedName>
</protein>
<evidence type="ECO:0000259" key="1">
    <source>
        <dbReference type="SMART" id="SM00897"/>
    </source>
</evidence>
<proteinExistence type="predicted"/>
<evidence type="ECO:0000313" key="4">
    <source>
        <dbReference type="Proteomes" id="UP000680656"/>
    </source>
</evidence>
<dbReference type="KEGG" id="mrtj:KHC33_02035"/>